<dbReference type="AlphaFoldDB" id="A0A7J0HCS6"/>
<evidence type="ECO:0000313" key="2">
    <source>
        <dbReference type="EMBL" id="GFZ20906.1"/>
    </source>
</evidence>
<organism evidence="2 3">
    <name type="scientific">Actinidia rufa</name>
    <dbReference type="NCBI Taxonomy" id="165716"/>
    <lineage>
        <taxon>Eukaryota</taxon>
        <taxon>Viridiplantae</taxon>
        <taxon>Streptophyta</taxon>
        <taxon>Embryophyta</taxon>
        <taxon>Tracheophyta</taxon>
        <taxon>Spermatophyta</taxon>
        <taxon>Magnoliopsida</taxon>
        <taxon>eudicotyledons</taxon>
        <taxon>Gunneridae</taxon>
        <taxon>Pentapetalae</taxon>
        <taxon>asterids</taxon>
        <taxon>Ericales</taxon>
        <taxon>Actinidiaceae</taxon>
        <taxon>Actinidia</taxon>
    </lineage>
</organism>
<accession>A0A7J0HCS6</accession>
<feature type="region of interest" description="Disordered" evidence="1">
    <location>
        <begin position="156"/>
        <end position="183"/>
    </location>
</feature>
<evidence type="ECO:0000256" key="1">
    <source>
        <dbReference type="SAM" id="MobiDB-lite"/>
    </source>
</evidence>
<proteinExistence type="predicted"/>
<evidence type="ECO:0000313" key="3">
    <source>
        <dbReference type="Proteomes" id="UP000585474"/>
    </source>
</evidence>
<dbReference type="Proteomes" id="UP000585474">
    <property type="component" value="Unassembled WGS sequence"/>
</dbReference>
<protein>
    <submittedName>
        <fullName evidence="2">Uncharacterized protein</fullName>
    </submittedName>
</protein>
<sequence>MDGRELNGLGYDYKDPVGCDPAYPDAGIFSWALKGENAGSDYTPKLEVLSCGFDNCGRRSVDLQVHIRKCWVIDGRQVTSSSRRNNFFCQLNQSQECPDDRTWRLRGRFTTEVNDSGGESRFCLLITPTPVAGLGNHMQTGPGRGIWKKRQYKERFHSSEVSMKPGSRKRRSPEESATHDHRVNKEKQLCKDCDKIGVKNMPANMCLSADPPGAVIWSGLLCREQAFNASGLQDQW</sequence>
<keyword evidence="3" id="KW-1185">Reference proteome</keyword>
<comment type="caution">
    <text evidence="2">The sequence shown here is derived from an EMBL/GenBank/DDBJ whole genome shotgun (WGS) entry which is preliminary data.</text>
</comment>
<reference evidence="2 3" key="1">
    <citation type="submission" date="2019-07" db="EMBL/GenBank/DDBJ databases">
        <title>De Novo Assembly of kiwifruit Actinidia rufa.</title>
        <authorList>
            <person name="Sugita-Konishi S."/>
            <person name="Sato K."/>
            <person name="Mori E."/>
            <person name="Abe Y."/>
            <person name="Kisaki G."/>
            <person name="Hamano K."/>
            <person name="Suezawa K."/>
            <person name="Otani M."/>
            <person name="Fukuda T."/>
            <person name="Manabe T."/>
            <person name="Gomi K."/>
            <person name="Tabuchi M."/>
            <person name="Akimitsu K."/>
            <person name="Kataoka I."/>
        </authorList>
    </citation>
    <scope>NUCLEOTIDE SEQUENCE [LARGE SCALE GENOMIC DNA]</scope>
    <source>
        <strain evidence="3">cv. Fuchu</strain>
    </source>
</reference>
<gene>
    <name evidence="2" type="ORF">Acr_29g0000680</name>
</gene>
<feature type="compositionally biased region" description="Basic and acidic residues" evidence="1">
    <location>
        <begin position="172"/>
        <end position="183"/>
    </location>
</feature>
<name>A0A7J0HCS6_9ERIC</name>
<dbReference type="EMBL" id="BJWL01000029">
    <property type="protein sequence ID" value="GFZ20906.1"/>
    <property type="molecule type" value="Genomic_DNA"/>
</dbReference>